<accession>A0A427B4V9</accession>
<organism evidence="3 4">
    <name type="scientific">Ensete ventricosum</name>
    <name type="common">Abyssinian banana</name>
    <name type="synonym">Musa ensete</name>
    <dbReference type="NCBI Taxonomy" id="4639"/>
    <lineage>
        <taxon>Eukaryota</taxon>
        <taxon>Viridiplantae</taxon>
        <taxon>Streptophyta</taxon>
        <taxon>Embryophyta</taxon>
        <taxon>Tracheophyta</taxon>
        <taxon>Spermatophyta</taxon>
        <taxon>Magnoliopsida</taxon>
        <taxon>Liliopsida</taxon>
        <taxon>Zingiberales</taxon>
        <taxon>Musaceae</taxon>
        <taxon>Ensete</taxon>
    </lineage>
</organism>
<evidence type="ECO:0000256" key="1">
    <source>
        <dbReference type="SAM" id="MobiDB-lite"/>
    </source>
</evidence>
<comment type="caution">
    <text evidence="3">The sequence shown here is derived from an EMBL/GenBank/DDBJ whole genome shotgun (WGS) entry which is preliminary data.</text>
</comment>
<keyword evidence="2" id="KW-1133">Transmembrane helix</keyword>
<evidence type="ECO:0000313" key="4">
    <source>
        <dbReference type="Proteomes" id="UP000287651"/>
    </source>
</evidence>
<dbReference type="Proteomes" id="UP000287651">
    <property type="component" value="Unassembled WGS sequence"/>
</dbReference>
<gene>
    <name evidence="3" type="ORF">B296_00017418</name>
</gene>
<reference evidence="3 4" key="1">
    <citation type="journal article" date="2014" name="Agronomy (Basel)">
        <title>A Draft Genome Sequence for Ensete ventricosum, the Drought-Tolerant Tree Against Hunger.</title>
        <authorList>
            <person name="Harrison J."/>
            <person name="Moore K.A."/>
            <person name="Paszkiewicz K."/>
            <person name="Jones T."/>
            <person name="Grant M."/>
            <person name="Ambacheew D."/>
            <person name="Muzemil S."/>
            <person name="Studholme D.J."/>
        </authorList>
    </citation>
    <scope>NUCLEOTIDE SEQUENCE [LARGE SCALE GENOMIC DNA]</scope>
</reference>
<feature type="region of interest" description="Disordered" evidence="1">
    <location>
        <begin position="26"/>
        <end position="46"/>
    </location>
</feature>
<feature type="transmembrane region" description="Helical" evidence="2">
    <location>
        <begin position="60"/>
        <end position="82"/>
    </location>
</feature>
<dbReference type="AlphaFoldDB" id="A0A427B4V9"/>
<dbReference type="EMBL" id="AMZH03000478">
    <property type="protein sequence ID" value="RRT83514.1"/>
    <property type="molecule type" value="Genomic_DNA"/>
</dbReference>
<name>A0A427B4V9_ENSVE</name>
<evidence type="ECO:0000256" key="2">
    <source>
        <dbReference type="SAM" id="Phobius"/>
    </source>
</evidence>
<keyword evidence="2" id="KW-0472">Membrane</keyword>
<proteinExistence type="predicted"/>
<evidence type="ECO:0000313" key="3">
    <source>
        <dbReference type="EMBL" id="RRT83514.1"/>
    </source>
</evidence>
<sequence>MRGMDERRLLEHERLQMEQIRELDMEELQVEEVDSNHHGDSDDDDDSAFTRFGFVPLGRLFAAIVSYVWMIDVGFDGLLLFLGSCLPLPMLGSDPLPLPRDDRVLEPGC</sequence>
<keyword evidence="2" id="KW-0812">Transmembrane</keyword>
<protein>
    <submittedName>
        <fullName evidence="3">Uncharacterized protein</fullName>
    </submittedName>
</protein>